<reference evidence="3" key="1">
    <citation type="journal article" date="2019" name="Int. J. Syst. Evol. Microbiol.">
        <title>The Global Catalogue of Microorganisms (GCM) 10K type strain sequencing project: providing services to taxonomists for standard genome sequencing and annotation.</title>
        <authorList>
            <consortium name="The Broad Institute Genomics Platform"/>
            <consortium name="The Broad Institute Genome Sequencing Center for Infectious Disease"/>
            <person name="Wu L."/>
            <person name="Ma J."/>
        </authorList>
    </citation>
    <scope>NUCLEOTIDE SEQUENCE [LARGE SCALE GENOMIC DNA]</scope>
    <source>
        <strain evidence="3">CGMCC 1.12942</strain>
    </source>
</reference>
<sequence length="180" mass="21101">MMMRGVVQGLKKNRRALVMFLLGFLIGNGLFLLIYGEKIDGMLSERNAMYYANNQKYKEILKLQEEIVRLARKGERYRENQDRIQKIVVEVDSEQSVITDLVKEQIEKKLTPFLGKSMQWISNNPDLIEVILEKEQIVIDESQKLKVEVHLKYVSFYDETLKIWIQTKDISSDDVSNIVK</sequence>
<feature type="coiled-coil region" evidence="1">
    <location>
        <begin position="53"/>
        <end position="80"/>
    </location>
</feature>
<accession>A0ABW2RP32</accession>
<evidence type="ECO:0008006" key="4">
    <source>
        <dbReference type="Google" id="ProtNLM"/>
    </source>
</evidence>
<keyword evidence="1" id="KW-0175">Coiled coil</keyword>
<dbReference type="RefSeq" id="WP_379866985.1">
    <property type="nucleotide sequence ID" value="NZ_JBHTBW010000062.1"/>
</dbReference>
<proteinExistence type="predicted"/>
<evidence type="ECO:0000313" key="3">
    <source>
        <dbReference type="Proteomes" id="UP001596500"/>
    </source>
</evidence>
<evidence type="ECO:0000313" key="2">
    <source>
        <dbReference type="EMBL" id="MFC7442837.1"/>
    </source>
</evidence>
<dbReference type="Proteomes" id="UP001596500">
    <property type="component" value="Unassembled WGS sequence"/>
</dbReference>
<name>A0ABW2RP32_9BACL</name>
<keyword evidence="3" id="KW-1185">Reference proteome</keyword>
<organism evidence="2 3">
    <name type="scientific">Laceyella putida</name>
    <dbReference type="NCBI Taxonomy" id="110101"/>
    <lineage>
        <taxon>Bacteria</taxon>
        <taxon>Bacillati</taxon>
        <taxon>Bacillota</taxon>
        <taxon>Bacilli</taxon>
        <taxon>Bacillales</taxon>
        <taxon>Thermoactinomycetaceae</taxon>
        <taxon>Laceyella</taxon>
    </lineage>
</organism>
<comment type="caution">
    <text evidence="2">The sequence shown here is derived from an EMBL/GenBank/DDBJ whole genome shotgun (WGS) entry which is preliminary data.</text>
</comment>
<evidence type="ECO:0000256" key="1">
    <source>
        <dbReference type="SAM" id="Coils"/>
    </source>
</evidence>
<protein>
    <recommendedName>
        <fullName evidence="4">Sporulation protein</fullName>
    </recommendedName>
</protein>
<dbReference type="EMBL" id="JBHTBW010000062">
    <property type="protein sequence ID" value="MFC7442837.1"/>
    <property type="molecule type" value="Genomic_DNA"/>
</dbReference>
<gene>
    <name evidence="2" type="ORF">ACFQNG_17325</name>
</gene>